<sequence>MLRFASHLEMNYEKDVAFRDRWLAAHRFGFHGCEFVWRLHDLAEVVDLKAEFPLHVSSLGGTTGFAVGGDRPVLIWPEDRERLARDVEKAVDYAKAVSCKTLIMVSGNLIPGWSVERHRREAVESLKYIAPIVEKAGVTVVIEPLNSKTDHKGIYCDSSSEAFRIIEETGSDHIKILYDVYHMQIMEGNLIETIQHNERLIGYYHLAKVPGRFEPLGGEVNFPAVLEAIGNTTYDGFIGLEYKPSGHYEKALERIKQGYPACFAK</sequence>
<evidence type="ECO:0000256" key="1">
    <source>
        <dbReference type="ARBA" id="ARBA00023235"/>
    </source>
</evidence>
<protein>
    <submittedName>
        <fullName evidence="5">Glyoxylate-induced protein</fullName>
    </submittedName>
</protein>
<comment type="similarity">
    <text evidence="2">Belongs to the hyi family.</text>
</comment>
<dbReference type="PANTHER" id="PTHR43489:SF6">
    <property type="entry name" value="HYDROXYPYRUVATE ISOMERASE-RELATED"/>
    <property type="match status" value="1"/>
</dbReference>
<dbReference type="OrthoDB" id="9786584at2"/>
<dbReference type="Pfam" id="PF01261">
    <property type="entry name" value="AP_endonuc_2"/>
    <property type="match status" value="1"/>
</dbReference>
<dbReference type="InterPro" id="IPR036237">
    <property type="entry name" value="Xyl_isomerase-like_sf"/>
</dbReference>
<proteinExistence type="inferred from homology"/>
<dbReference type="GO" id="GO:0046487">
    <property type="term" value="P:glyoxylate metabolic process"/>
    <property type="evidence" value="ECO:0007669"/>
    <property type="project" value="TreeGrafter"/>
</dbReference>
<feature type="domain" description="Xylose isomerase-like TIM barrel" evidence="4">
    <location>
        <begin position="24"/>
        <end position="256"/>
    </location>
</feature>
<dbReference type="InterPro" id="IPR013022">
    <property type="entry name" value="Xyl_isomerase-like_TIM-brl"/>
</dbReference>
<feature type="active site" description="Proton donor/acceptor" evidence="3">
    <location>
        <position position="241"/>
    </location>
</feature>
<evidence type="ECO:0000256" key="3">
    <source>
        <dbReference type="PIRSR" id="PIRSR006241-50"/>
    </source>
</evidence>
<reference evidence="5 6" key="1">
    <citation type="submission" date="2019-03" db="EMBL/GenBank/DDBJ databases">
        <title>This is whole genome sequence of Paenibacillus sp MS74 strain.</title>
        <authorList>
            <person name="Trinh H.N."/>
        </authorList>
    </citation>
    <scope>NUCLEOTIDE SEQUENCE [LARGE SCALE GENOMIC DNA]</scope>
    <source>
        <strain evidence="5 6">MS74</strain>
    </source>
</reference>
<dbReference type="GO" id="GO:0008903">
    <property type="term" value="F:hydroxypyruvate isomerase activity"/>
    <property type="evidence" value="ECO:0007669"/>
    <property type="project" value="TreeGrafter"/>
</dbReference>
<dbReference type="PANTHER" id="PTHR43489">
    <property type="entry name" value="ISOMERASE"/>
    <property type="match status" value="1"/>
</dbReference>
<gene>
    <name evidence="5" type="ORF">E1757_11105</name>
</gene>
<dbReference type="InterPro" id="IPR026040">
    <property type="entry name" value="HyI-like"/>
</dbReference>
<dbReference type="EMBL" id="SMRT01000004">
    <property type="protein sequence ID" value="TDF98050.1"/>
    <property type="molecule type" value="Genomic_DNA"/>
</dbReference>
<dbReference type="Proteomes" id="UP000295636">
    <property type="component" value="Unassembled WGS sequence"/>
</dbReference>
<evidence type="ECO:0000313" key="5">
    <source>
        <dbReference type="EMBL" id="TDF98050.1"/>
    </source>
</evidence>
<dbReference type="PIRSF" id="PIRSF006241">
    <property type="entry name" value="HyI"/>
    <property type="match status" value="1"/>
</dbReference>
<dbReference type="InterPro" id="IPR050417">
    <property type="entry name" value="Sugar_Epim/Isomerase"/>
</dbReference>
<dbReference type="RefSeq" id="WP_133227770.1">
    <property type="nucleotide sequence ID" value="NZ_SMRT01000004.1"/>
</dbReference>
<feature type="active site" description="Proton donor/acceptor" evidence="3">
    <location>
        <position position="143"/>
    </location>
</feature>
<dbReference type="Gene3D" id="3.20.20.150">
    <property type="entry name" value="Divalent-metal-dependent TIM barrel enzymes"/>
    <property type="match status" value="1"/>
</dbReference>
<evidence type="ECO:0000259" key="4">
    <source>
        <dbReference type="Pfam" id="PF01261"/>
    </source>
</evidence>
<accession>A0A4R5KT40</accession>
<evidence type="ECO:0000313" key="6">
    <source>
        <dbReference type="Proteomes" id="UP000295636"/>
    </source>
</evidence>
<name>A0A4R5KT40_9BACL</name>
<keyword evidence="6" id="KW-1185">Reference proteome</keyword>
<comment type="caution">
    <text evidence="5">The sequence shown here is derived from an EMBL/GenBank/DDBJ whole genome shotgun (WGS) entry which is preliminary data.</text>
</comment>
<keyword evidence="1 2" id="KW-0413">Isomerase</keyword>
<evidence type="ECO:0000256" key="2">
    <source>
        <dbReference type="PIRNR" id="PIRNR006241"/>
    </source>
</evidence>
<dbReference type="SUPFAM" id="SSF51658">
    <property type="entry name" value="Xylose isomerase-like"/>
    <property type="match status" value="1"/>
</dbReference>
<dbReference type="AlphaFoldDB" id="A0A4R5KT40"/>
<organism evidence="5 6">
    <name type="scientific">Paenibacillus piri</name>
    <dbReference type="NCBI Taxonomy" id="2547395"/>
    <lineage>
        <taxon>Bacteria</taxon>
        <taxon>Bacillati</taxon>
        <taxon>Bacillota</taxon>
        <taxon>Bacilli</taxon>
        <taxon>Bacillales</taxon>
        <taxon>Paenibacillaceae</taxon>
        <taxon>Paenibacillus</taxon>
    </lineage>
</organism>